<evidence type="ECO:0000313" key="3">
    <source>
        <dbReference type="Proteomes" id="UP001499851"/>
    </source>
</evidence>
<keyword evidence="1" id="KW-0732">Signal</keyword>
<dbReference type="Proteomes" id="UP001499851">
    <property type="component" value="Unassembled WGS sequence"/>
</dbReference>
<dbReference type="EMBL" id="BAAAQF010000012">
    <property type="protein sequence ID" value="GAA1683571.1"/>
    <property type="molecule type" value="Genomic_DNA"/>
</dbReference>
<dbReference type="RefSeq" id="WP_344488391.1">
    <property type="nucleotide sequence ID" value="NZ_BAAAQF010000012.1"/>
</dbReference>
<organism evidence="2 3">
    <name type="scientific">Glycomyces endophyticus</name>
    <dbReference type="NCBI Taxonomy" id="480996"/>
    <lineage>
        <taxon>Bacteria</taxon>
        <taxon>Bacillati</taxon>
        <taxon>Actinomycetota</taxon>
        <taxon>Actinomycetes</taxon>
        <taxon>Glycomycetales</taxon>
        <taxon>Glycomycetaceae</taxon>
        <taxon>Glycomyces</taxon>
    </lineage>
</organism>
<sequence length="154" mass="15741">MRLRLPLIAAAAAALLLPSAAAAQGTGHAADLVLAERKGACAAEGVPVGAAPPAQVRIDSDDVVFDCSGSIGFRLGRDATVSFDDAAGTATADVVRIVGSRLGLTCGYEASKVVFHREGDTRVYAGGPYTGTKVQGSFLCPRSVQLDAASFTFR</sequence>
<evidence type="ECO:0000313" key="2">
    <source>
        <dbReference type="EMBL" id="GAA1683571.1"/>
    </source>
</evidence>
<protein>
    <submittedName>
        <fullName evidence="2">Uncharacterized protein</fullName>
    </submittedName>
</protein>
<comment type="caution">
    <text evidence="2">The sequence shown here is derived from an EMBL/GenBank/DDBJ whole genome shotgun (WGS) entry which is preliminary data.</text>
</comment>
<accession>A0ABP4T7G8</accession>
<feature type="signal peptide" evidence="1">
    <location>
        <begin position="1"/>
        <end position="22"/>
    </location>
</feature>
<evidence type="ECO:0000256" key="1">
    <source>
        <dbReference type="SAM" id="SignalP"/>
    </source>
</evidence>
<name>A0ABP4T7G8_9ACTN</name>
<gene>
    <name evidence="2" type="ORF">GCM10009830_33520</name>
</gene>
<feature type="chain" id="PRO_5046534483" evidence="1">
    <location>
        <begin position="23"/>
        <end position="154"/>
    </location>
</feature>
<keyword evidence="3" id="KW-1185">Reference proteome</keyword>
<proteinExistence type="predicted"/>
<reference evidence="3" key="1">
    <citation type="journal article" date="2019" name="Int. J. Syst. Evol. Microbiol.">
        <title>The Global Catalogue of Microorganisms (GCM) 10K type strain sequencing project: providing services to taxonomists for standard genome sequencing and annotation.</title>
        <authorList>
            <consortium name="The Broad Institute Genomics Platform"/>
            <consortium name="The Broad Institute Genome Sequencing Center for Infectious Disease"/>
            <person name="Wu L."/>
            <person name="Ma J."/>
        </authorList>
    </citation>
    <scope>NUCLEOTIDE SEQUENCE [LARGE SCALE GENOMIC DNA]</scope>
    <source>
        <strain evidence="3">JCM 16001</strain>
    </source>
</reference>